<proteinExistence type="predicted"/>
<dbReference type="Proteomes" id="UP000430345">
    <property type="component" value="Unassembled WGS sequence"/>
</dbReference>
<keyword evidence="1" id="KW-0732">Signal</keyword>
<reference evidence="2 3" key="1">
    <citation type="submission" date="2019-10" db="EMBL/GenBank/DDBJ databases">
        <title>The Genome Sequence of Clostridium tarantellae Isolated from Fish Brain.</title>
        <authorList>
            <person name="Bano L."/>
            <person name="Kiel M."/>
            <person name="Sales G."/>
            <person name="Doxey A.C."/>
            <person name="Mansfield M.J."/>
            <person name="Schiavone M."/>
            <person name="Rossetto O."/>
            <person name="Pirazzini M."/>
            <person name="Dobrindt U."/>
            <person name="Montecucco C."/>
        </authorList>
    </citation>
    <scope>NUCLEOTIDE SEQUENCE [LARGE SCALE GENOMIC DNA]</scope>
    <source>
        <strain evidence="2 3">DSM 3997</strain>
    </source>
</reference>
<evidence type="ECO:0000313" key="3">
    <source>
        <dbReference type="Proteomes" id="UP000430345"/>
    </source>
</evidence>
<comment type="caution">
    <text evidence="2">The sequence shown here is derived from an EMBL/GenBank/DDBJ whole genome shotgun (WGS) entry which is preliminary data.</text>
</comment>
<dbReference type="EMBL" id="WHJC01000037">
    <property type="protein sequence ID" value="MPQ43065.1"/>
    <property type="molecule type" value="Genomic_DNA"/>
</dbReference>
<name>A0A6I1MI71_9CLOT</name>
<sequence length="321" mass="35722">MRRKLIIAALSIFLTCSSATAVKAYNGDITIPTQKVAVVDGKIKSQIQVAKEKTIVDPWMYVDVKLDATKSKQNKNNYAELALKRAFAYFIDNKLSIGDGDFSIILNNGFVINKNNYKSKKITNIAKKEILDKDFYRGDTIFKLAYLYHDNAIERTTYWKLIDTIDLPAGSSHTLNKKYSVGINKNEQLNIGQALGIKLITGAEVSGGADCKFASAKILAKLNGELNRTVSKTFENSRKINSVFESNTNISYNVSNEDKVVLRYQLVDNFKVDSETFKNATSKLESLMNTSGVKIVKIIPTAGTEGVDVPMDQVFDITIKK</sequence>
<keyword evidence="3" id="KW-1185">Reference proteome</keyword>
<dbReference type="AlphaFoldDB" id="A0A6I1MI71"/>
<dbReference type="RefSeq" id="WP_152888244.1">
    <property type="nucleotide sequence ID" value="NZ_WHJC01000037.1"/>
</dbReference>
<dbReference type="OrthoDB" id="1890723at2"/>
<accession>A0A6I1MI71</accession>
<evidence type="ECO:0000256" key="1">
    <source>
        <dbReference type="SAM" id="SignalP"/>
    </source>
</evidence>
<organism evidence="2 3">
    <name type="scientific">Clostridium tarantellae</name>
    <dbReference type="NCBI Taxonomy" id="39493"/>
    <lineage>
        <taxon>Bacteria</taxon>
        <taxon>Bacillati</taxon>
        <taxon>Bacillota</taxon>
        <taxon>Clostridia</taxon>
        <taxon>Eubacteriales</taxon>
        <taxon>Clostridiaceae</taxon>
        <taxon>Clostridium</taxon>
    </lineage>
</organism>
<gene>
    <name evidence="2" type="ORF">GBZ86_04735</name>
</gene>
<feature type="chain" id="PRO_5039408912" evidence="1">
    <location>
        <begin position="22"/>
        <end position="321"/>
    </location>
</feature>
<protein>
    <submittedName>
        <fullName evidence="2">Uncharacterized protein</fullName>
    </submittedName>
</protein>
<evidence type="ECO:0000313" key="2">
    <source>
        <dbReference type="EMBL" id="MPQ43065.1"/>
    </source>
</evidence>
<feature type="signal peptide" evidence="1">
    <location>
        <begin position="1"/>
        <end position="21"/>
    </location>
</feature>